<dbReference type="EMBL" id="JAANER010000008">
    <property type="protein sequence ID" value="KAG9186959.1"/>
    <property type="molecule type" value="Genomic_DNA"/>
</dbReference>
<dbReference type="InterPro" id="IPR036812">
    <property type="entry name" value="NAD(P)_OxRdtase_dom_sf"/>
</dbReference>
<evidence type="ECO:0000313" key="3">
    <source>
        <dbReference type="EMBL" id="KAG9186959.1"/>
    </source>
</evidence>
<accession>A0AAD4I8M1</accession>
<dbReference type="Pfam" id="PF00248">
    <property type="entry name" value="Aldo_ket_red"/>
    <property type="match status" value="1"/>
</dbReference>
<dbReference type="GO" id="GO:0008106">
    <property type="term" value="F:alcohol dehydrogenase (NADP+) activity"/>
    <property type="evidence" value="ECO:0007669"/>
    <property type="project" value="UniProtKB-EC"/>
</dbReference>
<sequence length="366" mass="40769">MSTIKTQYMDSVVHPANTKNANMFAQSASRSLRTTSTNRLSQITRQLHPQQVRMAHNGTTFTLNTGANIPAIGFGTWQDKEAQEPAVTIALMSGYRHIDTARIYGTEPAVAAAINKSGIPRSELFITTKLWNNPHHPDDVEAALDASLKDLGTDYVDLYLMHWPSPFARSSELFPKDANGKTKPGDSDYVDTYKAMEKCFKSGKTRAIGVSNFSKRELERLIKETSVVPAVHQMECHPYLQQTAFADYHKDQGIHITQYSPLGNQNEIYDAGKNMNKLIDDPVLVDMGHKYSKTGAQVALAWGIAMGHSVIPKSKTESRIKANLEGDFELSTEHVQKIAGIDKKMRFNDPSANFAWNFYADLDGKK</sequence>
<dbReference type="PANTHER" id="PTHR11732">
    <property type="entry name" value="ALDO/KETO REDUCTASE"/>
    <property type="match status" value="1"/>
</dbReference>
<dbReference type="PROSITE" id="PS00062">
    <property type="entry name" value="ALDOKETO_REDUCTASE_2"/>
    <property type="match status" value="1"/>
</dbReference>
<evidence type="ECO:0000256" key="1">
    <source>
        <dbReference type="ARBA" id="ARBA00023002"/>
    </source>
</evidence>
<organism evidence="3 4">
    <name type="scientific">Alternaria panax</name>
    <dbReference type="NCBI Taxonomy" id="48097"/>
    <lineage>
        <taxon>Eukaryota</taxon>
        <taxon>Fungi</taxon>
        <taxon>Dikarya</taxon>
        <taxon>Ascomycota</taxon>
        <taxon>Pezizomycotina</taxon>
        <taxon>Dothideomycetes</taxon>
        <taxon>Pleosporomycetidae</taxon>
        <taxon>Pleosporales</taxon>
        <taxon>Pleosporineae</taxon>
        <taxon>Pleosporaceae</taxon>
        <taxon>Alternaria</taxon>
        <taxon>Alternaria sect. Panax</taxon>
    </lineage>
</organism>
<comment type="caution">
    <text evidence="3">The sequence shown here is derived from an EMBL/GenBank/DDBJ whole genome shotgun (WGS) entry which is preliminary data.</text>
</comment>
<evidence type="ECO:0000259" key="2">
    <source>
        <dbReference type="Pfam" id="PF00248"/>
    </source>
</evidence>
<evidence type="ECO:0000313" key="4">
    <source>
        <dbReference type="Proteomes" id="UP001199106"/>
    </source>
</evidence>
<dbReference type="EC" id="1.1.1.2" evidence="3"/>
<dbReference type="Gene3D" id="3.20.20.100">
    <property type="entry name" value="NADP-dependent oxidoreductase domain"/>
    <property type="match status" value="1"/>
</dbReference>
<dbReference type="PRINTS" id="PR00069">
    <property type="entry name" value="ALDKETRDTASE"/>
</dbReference>
<gene>
    <name evidence="3" type="ORF">G6011_10067</name>
</gene>
<keyword evidence="4" id="KW-1185">Reference proteome</keyword>
<keyword evidence="1 3" id="KW-0560">Oxidoreductase</keyword>
<proteinExistence type="predicted"/>
<name>A0AAD4I8M1_9PLEO</name>
<dbReference type="InterPro" id="IPR020471">
    <property type="entry name" value="AKR"/>
</dbReference>
<dbReference type="InterPro" id="IPR018170">
    <property type="entry name" value="Aldo/ket_reductase_CS"/>
</dbReference>
<dbReference type="AlphaFoldDB" id="A0AAD4I8M1"/>
<dbReference type="SUPFAM" id="SSF51430">
    <property type="entry name" value="NAD(P)-linked oxidoreductase"/>
    <property type="match status" value="1"/>
</dbReference>
<dbReference type="CDD" id="cd19071">
    <property type="entry name" value="AKR_AKR1-5-like"/>
    <property type="match status" value="1"/>
</dbReference>
<feature type="domain" description="NADP-dependent oxidoreductase" evidence="2">
    <location>
        <begin position="72"/>
        <end position="342"/>
    </location>
</feature>
<protein>
    <submittedName>
        <fullName evidence="3">Alcohol dehydrogenase (NADP+)</fullName>
        <ecNumber evidence="3">1.1.1.2</ecNumber>
    </submittedName>
</protein>
<dbReference type="Proteomes" id="UP001199106">
    <property type="component" value="Unassembled WGS sequence"/>
</dbReference>
<dbReference type="FunFam" id="3.20.20.100:FF:000002">
    <property type="entry name" value="2,5-diketo-D-gluconic acid reductase A"/>
    <property type="match status" value="1"/>
</dbReference>
<reference evidence="3" key="1">
    <citation type="submission" date="2021-07" db="EMBL/GenBank/DDBJ databases">
        <title>Genome Resource of American Ginseng Black Spot Pathogen Alternaria panax.</title>
        <authorList>
            <person name="Qiu C."/>
            <person name="Wang W."/>
            <person name="Liu Z."/>
        </authorList>
    </citation>
    <scope>NUCLEOTIDE SEQUENCE</scope>
    <source>
        <strain evidence="3">BNCC115425</strain>
    </source>
</reference>
<dbReference type="InterPro" id="IPR023210">
    <property type="entry name" value="NADP_OxRdtase_dom"/>
</dbReference>